<gene>
    <name evidence="2" type="ORF">TRITD_4Bv1G016450</name>
</gene>
<evidence type="ECO:0000313" key="2">
    <source>
        <dbReference type="EMBL" id="VAI01819.1"/>
    </source>
</evidence>
<feature type="region of interest" description="Disordered" evidence="1">
    <location>
        <begin position="68"/>
        <end position="92"/>
    </location>
</feature>
<name>A0A9R0SUP8_TRITD</name>
<reference evidence="2 3" key="1">
    <citation type="submission" date="2017-09" db="EMBL/GenBank/DDBJ databases">
        <authorList>
            <consortium name="International Durum Wheat Genome Sequencing Consortium (IDWGSC)"/>
            <person name="Milanesi L."/>
        </authorList>
    </citation>
    <scope>NUCLEOTIDE SEQUENCE [LARGE SCALE GENOMIC DNA]</scope>
    <source>
        <strain evidence="3">cv. Svevo</strain>
    </source>
</reference>
<dbReference type="EMBL" id="LT934118">
    <property type="protein sequence ID" value="VAI01819.1"/>
    <property type="molecule type" value="Genomic_DNA"/>
</dbReference>
<sequence>MLNSQVVAPTNSYLGHRKAVIIHRENNRRFIAMCLNLVHWHKFLLSLHLFPEKQQSLLSQAHWGRLEMKPHKNCENPKEKTESANKQNKSRQ</sequence>
<evidence type="ECO:0000313" key="3">
    <source>
        <dbReference type="Proteomes" id="UP000324705"/>
    </source>
</evidence>
<keyword evidence="3" id="KW-1185">Reference proteome</keyword>
<proteinExistence type="predicted"/>
<dbReference type="AlphaFoldDB" id="A0A9R0SUP8"/>
<evidence type="ECO:0000256" key="1">
    <source>
        <dbReference type="SAM" id="MobiDB-lite"/>
    </source>
</evidence>
<dbReference type="Proteomes" id="UP000324705">
    <property type="component" value="Chromosome 4B"/>
</dbReference>
<dbReference type="Gramene" id="TRITD4Bv1G016450.1">
    <property type="protein sequence ID" value="TRITD4Bv1G016450.1"/>
    <property type="gene ID" value="TRITD4Bv1G016450"/>
</dbReference>
<protein>
    <submittedName>
        <fullName evidence="2">Uncharacterized protein</fullName>
    </submittedName>
</protein>
<organism evidence="2 3">
    <name type="scientific">Triticum turgidum subsp. durum</name>
    <name type="common">Durum wheat</name>
    <name type="synonym">Triticum durum</name>
    <dbReference type="NCBI Taxonomy" id="4567"/>
    <lineage>
        <taxon>Eukaryota</taxon>
        <taxon>Viridiplantae</taxon>
        <taxon>Streptophyta</taxon>
        <taxon>Embryophyta</taxon>
        <taxon>Tracheophyta</taxon>
        <taxon>Spermatophyta</taxon>
        <taxon>Magnoliopsida</taxon>
        <taxon>Liliopsida</taxon>
        <taxon>Poales</taxon>
        <taxon>Poaceae</taxon>
        <taxon>BOP clade</taxon>
        <taxon>Pooideae</taxon>
        <taxon>Triticodae</taxon>
        <taxon>Triticeae</taxon>
        <taxon>Triticinae</taxon>
        <taxon>Triticum</taxon>
    </lineage>
</organism>
<accession>A0A9R0SUP8</accession>
<feature type="compositionally biased region" description="Basic and acidic residues" evidence="1">
    <location>
        <begin position="68"/>
        <end position="83"/>
    </location>
</feature>